<keyword evidence="2" id="KW-1185">Reference proteome</keyword>
<dbReference type="AlphaFoldDB" id="K2PUD4"/>
<sequence length="188" mass="22215">MRNLPFLNKDTVMVFYGHRQSELQVSYSGKLSRILFNYFFKDQQQLQFKYDQHGKPISWGDTFHISISHSKEIVICAISDHPIGIDIEFKRFLPRKCFEFANEVYGKLFHINQLDDWCRLEAIVKLTGQRLGKFQPENLQLNKIKTENIHIHKDYHCVLCYQGQPKTILIKEISIKKAIDYANYKNVS</sequence>
<evidence type="ECO:0000313" key="1">
    <source>
        <dbReference type="EMBL" id="EKF55179.1"/>
    </source>
</evidence>
<keyword evidence="1" id="KW-0808">Transferase</keyword>
<evidence type="ECO:0000313" key="2">
    <source>
        <dbReference type="Proteomes" id="UP000007364"/>
    </source>
</evidence>
<dbReference type="Gene3D" id="3.90.470.20">
    <property type="entry name" value="4'-phosphopantetheinyl transferase domain"/>
    <property type="match status" value="1"/>
</dbReference>
<dbReference type="STRING" id="555500.I215_09117"/>
<dbReference type="SUPFAM" id="SSF56214">
    <property type="entry name" value="4'-phosphopantetheinyl transferase"/>
    <property type="match status" value="1"/>
</dbReference>
<comment type="caution">
    <text evidence="1">The sequence shown here is derived from an EMBL/GenBank/DDBJ whole genome shotgun (WGS) entry which is preliminary data.</text>
</comment>
<protein>
    <submittedName>
        <fullName evidence="1">4'-phosphopantetheinyl transferase</fullName>
    </submittedName>
</protein>
<organism evidence="1 2">
    <name type="scientific">Galbibacter marinus</name>
    <dbReference type="NCBI Taxonomy" id="555500"/>
    <lineage>
        <taxon>Bacteria</taxon>
        <taxon>Pseudomonadati</taxon>
        <taxon>Bacteroidota</taxon>
        <taxon>Flavobacteriia</taxon>
        <taxon>Flavobacteriales</taxon>
        <taxon>Flavobacteriaceae</taxon>
        <taxon>Galbibacter</taxon>
    </lineage>
</organism>
<dbReference type="eggNOG" id="COG2091">
    <property type="taxonomic scope" value="Bacteria"/>
</dbReference>
<dbReference type="InterPro" id="IPR037143">
    <property type="entry name" value="4-PPantetheinyl_Trfase_dom_sf"/>
</dbReference>
<dbReference type="Proteomes" id="UP000007364">
    <property type="component" value="Unassembled WGS sequence"/>
</dbReference>
<dbReference type="OrthoDB" id="1190494at2"/>
<dbReference type="GO" id="GO:0000287">
    <property type="term" value="F:magnesium ion binding"/>
    <property type="evidence" value="ECO:0007669"/>
    <property type="project" value="InterPro"/>
</dbReference>
<reference evidence="1 2" key="1">
    <citation type="journal article" date="2012" name="J. Bacteriol.">
        <title>Genome Sequence of Galbibacter marinum Type Strain ck-I2-15.</title>
        <authorList>
            <person name="Lai Q."/>
            <person name="Li C."/>
            <person name="Shao Z."/>
        </authorList>
    </citation>
    <scope>NUCLEOTIDE SEQUENCE [LARGE SCALE GENOMIC DNA]</scope>
    <source>
        <strain evidence="2">ck-I2-15</strain>
    </source>
</reference>
<accession>K2PUD4</accession>
<dbReference type="GO" id="GO:0008897">
    <property type="term" value="F:holo-[acyl-carrier-protein] synthase activity"/>
    <property type="evidence" value="ECO:0007669"/>
    <property type="project" value="InterPro"/>
</dbReference>
<dbReference type="EMBL" id="AMSG01000010">
    <property type="protein sequence ID" value="EKF55179.1"/>
    <property type="molecule type" value="Genomic_DNA"/>
</dbReference>
<dbReference type="RefSeq" id="WP_008991672.1">
    <property type="nucleotide sequence ID" value="NZ_AMSG01000010.1"/>
</dbReference>
<name>K2PUD4_9FLAO</name>
<gene>
    <name evidence="1" type="ORF">I215_09117</name>
</gene>
<proteinExistence type="predicted"/>